<feature type="signal peptide" evidence="1">
    <location>
        <begin position="1"/>
        <end position="20"/>
    </location>
</feature>
<sequence length="239" mass="26141">MQSMKLTLSSLASLLLLCLAQRTLIPITLDYGTFIGINGQRSKVISWRGIPYADPPVKHLRWRAAVSPPTRHLGNVDATNWGDACIVTTTTWVVPGQSENGLFANDVMVRFHGGGYQGGNTREAIPDADVVDRSCSYLLRIGSHSGFITAGSPLQRDGQLNIGFQDQREALRGVQRYISVFGGDRDRVTIWVQSVGAGSTLLHPMAETMKNLFVGAMGDDPPFNAMPAFNDPYLEDVFE</sequence>
<proteinExistence type="predicted"/>
<dbReference type="PANTHER" id="PTHR11559">
    <property type="entry name" value="CARBOXYLESTERASE"/>
    <property type="match status" value="1"/>
</dbReference>
<dbReference type="InterPro" id="IPR029058">
    <property type="entry name" value="AB_hydrolase_fold"/>
</dbReference>
<evidence type="ECO:0000256" key="1">
    <source>
        <dbReference type="SAM" id="SignalP"/>
    </source>
</evidence>
<dbReference type="Gene3D" id="3.40.50.1820">
    <property type="entry name" value="alpha/beta hydrolase"/>
    <property type="match status" value="1"/>
</dbReference>
<gene>
    <name evidence="3" type="ORF">WG66_2355</name>
</gene>
<reference evidence="3 4" key="1">
    <citation type="submission" date="2015-12" db="EMBL/GenBank/DDBJ databases">
        <title>Draft genome sequence of Moniliophthora roreri, the causal agent of frosty pod rot of cacao.</title>
        <authorList>
            <person name="Aime M.C."/>
            <person name="Diaz-Valderrama J.R."/>
            <person name="Kijpornyongpan T."/>
            <person name="Phillips-Mora W."/>
        </authorList>
    </citation>
    <scope>NUCLEOTIDE SEQUENCE [LARGE SCALE GENOMIC DNA]</scope>
    <source>
        <strain evidence="3 4">MCA 2952</strain>
    </source>
</reference>
<name>A0A0W0G925_MONRR</name>
<dbReference type="SUPFAM" id="SSF53474">
    <property type="entry name" value="alpha/beta-Hydrolases"/>
    <property type="match status" value="1"/>
</dbReference>
<dbReference type="eggNOG" id="KOG1516">
    <property type="taxonomic scope" value="Eukaryota"/>
</dbReference>
<dbReference type="Proteomes" id="UP000054988">
    <property type="component" value="Unassembled WGS sequence"/>
</dbReference>
<feature type="chain" id="PRO_5006902463" description="Carboxylesterase type B domain-containing protein" evidence="1">
    <location>
        <begin position="21"/>
        <end position="239"/>
    </location>
</feature>
<evidence type="ECO:0000313" key="4">
    <source>
        <dbReference type="Proteomes" id="UP000054988"/>
    </source>
</evidence>
<dbReference type="InterPro" id="IPR050309">
    <property type="entry name" value="Type-B_Carboxylest/Lipase"/>
</dbReference>
<protein>
    <recommendedName>
        <fullName evidence="2">Carboxylesterase type B domain-containing protein</fullName>
    </recommendedName>
</protein>
<comment type="caution">
    <text evidence="3">The sequence shown here is derived from an EMBL/GenBank/DDBJ whole genome shotgun (WGS) entry which is preliminary data.</text>
</comment>
<evidence type="ECO:0000259" key="2">
    <source>
        <dbReference type="Pfam" id="PF00135"/>
    </source>
</evidence>
<dbReference type="Pfam" id="PF00135">
    <property type="entry name" value="COesterase"/>
    <property type="match status" value="1"/>
</dbReference>
<dbReference type="InterPro" id="IPR002018">
    <property type="entry name" value="CarbesteraseB"/>
</dbReference>
<accession>A0A0W0G925</accession>
<dbReference type="AlphaFoldDB" id="A0A0W0G925"/>
<keyword evidence="1" id="KW-0732">Signal</keyword>
<feature type="domain" description="Carboxylesterase type B" evidence="2">
    <location>
        <begin position="28"/>
        <end position="216"/>
    </location>
</feature>
<dbReference type="EMBL" id="LATX01000791">
    <property type="protein sequence ID" value="KTB45054.1"/>
    <property type="molecule type" value="Genomic_DNA"/>
</dbReference>
<organism evidence="3 4">
    <name type="scientific">Moniliophthora roreri</name>
    <name type="common">Frosty pod rot fungus</name>
    <name type="synonym">Monilia roreri</name>
    <dbReference type="NCBI Taxonomy" id="221103"/>
    <lineage>
        <taxon>Eukaryota</taxon>
        <taxon>Fungi</taxon>
        <taxon>Dikarya</taxon>
        <taxon>Basidiomycota</taxon>
        <taxon>Agaricomycotina</taxon>
        <taxon>Agaricomycetes</taxon>
        <taxon>Agaricomycetidae</taxon>
        <taxon>Agaricales</taxon>
        <taxon>Marasmiineae</taxon>
        <taxon>Marasmiaceae</taxon>
        <taxon>Moniliophthora</taxon>
    </lineage>
</organism>
<evidence type="ECO:0000313" key="3">
    <source>
        <dbReference type="EMBL" id="KTB45054.1"/>
    </source>
</evidence>